<comment type="caution">
    <text evidence="4">The sequence shown here is derived from an EMBL/GenBank/DDBJ whole genome shotgun (WGS) entry which is preliminary data.</text>
</comment>
<dbReference type="InterPro" id="IPR011250">
    <property type="entry name" value="OMP/PagP_B-barrel"/>
</dbReference>
<proteinExistence type="predicted"/>
<reference evidence="4 5" key="1">
    <citation type="submission" date="2014-04" db="EMBL/GenBank/DDBJ databases">
        <authorList>
            <person name="Sears C."/>
            <person name="Carroll K."/>
            <person name="Sack B.R."/>
            <person name="Qadri F."/>
            <person name="Myers L.L."/>
            <person name="Chung G.-T."/>
            <person name="Escheverria P."/>
            <person name="Fraser C.M."/>
            <person name="Sadzewicz L."/>
            <person name="Shefchek K.A."/>
            <person name="Tallon L."/>
            <person name="Das S.P."/>
            <person name="Daugherty S."/>
            <person name="Mongodin E.F."/>
        </authorList>
    </citation>
    <scope>NUCLEOTIDE SEQUENCE [LARGE SCALE GENOMIC DNA]</scope>
    <source>
        <strain evidence="4 5">3975 RP4</strain>
    </source>
</reference>
<name>A0A069SHB5_PHOVU</name>
<dbReference type="RefSeq" id="WP_005843483.1">
    <property type="nucleotide sequence ID" value="NZ_JNHM01000028.1"/>
</dbReference>
<evidence type="ECO:0000313" key="4">
    <source>
        <dbReference type="EMBL" id="KDS53708.1"/>
    </source>
</evidence>
<organism evidence="4 5">
    <name type="scientific">Phocaeicola vulgatus str. 3975 RP4</name>
    <dbReference type="NCBI Taxonomy" id="1339352"/>
    <lineage>
        <taxon>Bacteria</taxon>
        <taxon>Pseudomonadati</taxon>
        <taxon>Bacteroidota</taxon>
        <taxon>Bacteroidia</taxon>
        <taxon>Bacteroidales</taxon>
        <taxon>Bacteroidaceae</taxon>
        <taxon>Phocaeicola</taxon>
    </lineage>
</organism>
<dbReference type="AlphaFoldDB" id="A0A069SHB5"/>
<feature type="chain" id="PRO_5001666618" evidence="2">
    <location>
        <begin position="23"/>
        <end position="173"/>
    </location>
</feature>
<evidence type="ECO:0000256" key="1">
    <source>
        <dbReference type="ARBA" id="ARBA00022729"/>
    </source>
</evidence>
<feature type="signal peptide" evidence="2">
    <location>
        <begin position="1"/>
        <end position="22"/>
    </location>
</feature>
<accession>A0A069SHB5</accession>
<feature type="domain" description="Outer membrane protein beta-barrel" evidence="3">
    <location>
        <begin position="10"/>
        <end position="173"/>
    </location>
</feature>
<dbReference type="EMBL" id="JNHM01000028">
    <property type="protein sequence ID" value="KDS53708.1"/>
    <property type="molecule type" value="Genomic_DNA"/>
</dbReference>
<keyword evidence="1 2" id="KW-0732">Signal</keyword>
<evidence type="ECO:0000259" key="3">
    <source>
        <dbReference type="Pfam" id="PF13505"/>
    </source>
</evidence>
<evidence type="ECO:0000256" key="2">
    <source>
        <dbReference type="SAM" id="SignalP"/>
    </source>
</evidence>
<dbReference type="DNASU" id="5304177"/>
<evidence type="ECO:0000313" key="5">
    <source>
        <dbReference type="Proteomes" id="UP000027661"/>
    </source>
</evidence>
<dbReference type="SUPFAM" id="SSF56925">
    <property type="entry name" value="OMPA-like"/>
    <property type="match status" value="1"/>
</dbReference>
<gene>
    <name evidence="4" type="ORF">M099_2123</name>
</gene>
<protein>
    <submittedName>
        <fullName evidence="4">Outer membrane beta-barrel domain protein</fullName>
    </submittedName>
</protein>
<dbReference type="Pfam" id="PF13505">
    <property type="entry name" value="OMP_b-brl"/>
    <property type="match status" value="1"/>
</dbReference>
<dbReference type="PATRIC" id="fig|1339352.3.peg.2050"/>
<dbReference type="InterPro" id="IPR027385">
    <property type="entry name" value="Beta-barrel_OMP"/>
</dbReference>
<dbReference type="Gene3D" id="2.40.160.20">
    <property type="match status" value="1"/>
</dbReference>
<dbReference type="Proteomes" id="UP000027661">
    <property type="component" value="Unassembled WGS sequence"/>
</dbReference>
<sequence length="173" mass="19771">MKKIFIFLGLMFVMLSSTYAQKGRQAIGFGLSYGTEIESAGLGIKYQYNITNPLRIEPSFNYFFENDNVSMLDLNVNFHYLCPVAQSVKLYPLFGLTMSNWMFDMHDLDVDWDGDHVHVDDGGNHNEFRIGVNLGAGAEFALGRNWAMNVEFRYQLVDDFDQGVINFGAAYRF</sequence>
<dbReference type="GeneID" id="5304177"/>